<dbReference type="PROSITE" id="PS51257">
    <property type="entry name" value="PROKAR_LIPOPROTEIN"/>
    <property type="match status" value="1"/>
</dbReference>
<organism evidence="2 3">
    <name type="scientific">Cellulomonas aerilata</name>
    <dbReference type="NCBI Taxonomy" id="515326"/>
    <lineage>
        <taxon>Bacteria</taxon>
        <taxon>Bacillati</taxon>
        <taxon>Actinomycetota</taxon>
        <taxon>Actinomycetes</taxon>
        <taxon>Micrococcales</taxon>
        <taxon>Cellulomonadaceae</taxon>
        <taxon>Cellulomonas</taxon>
    </lineage>
</organism>
<dbReference type="Pfam" id="PF13416">
    <property type="entry name" value="SBP_bac_8"/>
    <property type="match status" value="1"/>
</dbReference>
<proteinExistence type="predicted"/>
<protein>
    <submittedName>
        <fullName evidence="2">Sugar ABC transporter substrate-binding protein</fullName>
    </submittedName>
</protein>
<dbReference type="SUPFAM" id="SSF53850">
    <property type="entry name" value="Periplasmic binding protein-like II"/>
    <property type="match status" value="1"/>
</dbReference>
<dbReference type="PANTHER" id="PTHR43649">
    <property type="entry name" value="ARABINOSE-BINDING PROTEIN-RELATED"/>
    <property type="match status" value="1"/>
</dbReference>
<evidence type="ECO:0000313" key="2">
    <source>
        <dbReference type="EMBL" id="GEO32789.1"/>
    </source>
</evidence>
<gene>
    <name evidence="2" type="ORF">CAE01nite_05140</name>
</gene>
<evidence type="ECO:0000256" key="1">
    <source>
        <dbReference type="SAM" id="SignalP"/>
    </source>
</evidence>
<name>A0A512D8J4_9CELL</name>
<feature type="signal peptide" evidence="1">
    <location>
        <begin position="1"/>
        <end position="27"/>
    </location>
</feature>
<dbReference type="Proteomes" id="UP000321181">
    <property type="component" value="Unassembled WGS sequence"/>
</dbReference>
<accession>A0A512D8J4</accession>
<dbReference type="EMBL" id="BJYY01000001">
    <property type="protein sequence ID" value="GEO32789.1"/>
    <property type="molecule type" value="Genomic_DNA"/>
</dbReference>
<keyword evidence="1" id="KW-0732">Signal</keyword>
<dbReference type="PANTHER" id="PTHR43649:SF30">
    <property type="entry name" value="ABC TRANSPORTER SUBSTRATE-BINDING PROTEIN"/>
    <property type="match status" value="1"/>
</dbReference>
<comment type="caution">
    <text evidence="2">The sequence shown here is derived from an EMBL/GenBank/DDBJ whole genome shotgun (WGS) entry which is preliminary data.</text>
</comment>
<keyword evidence="3" id="KW-1185">Reference proteome</keyword>
<sequence>MSPHTRPRRRALGLVAGAATFTLVLTACSGGTRVGETTQESAAPEASGAEAGLGDVEGTLRIAYWGSGPRVDLTNGVSDLFVAENPGVTVEPESADFAAYFERLNVQGSSGNLPCVPQMQGRQLASYATQGALMDLDPLIESGAITVPDIPEEVIDTGRGPDGGLYFIPYGAAYDAVEINATLAEQAGVGLPEEGYTWEDFGEYITEAQGSLPEGIAAANLGGGLPNYFIAWTQARGEEMFEDDQIAFSEETLAEFWTFWEDLRNAGATSTAQQRAEEPPQTEQRYVAQGKVMLDSVPGNALTPGQATLSGLAPGQELTTVAMPSGEGGSGNVLFTSGWAISANCDNVPTAAAFIDFWANNDEAAALFASNNGGVTNTRHLQQQLDNPELPALKKHELELYQQVIEAKPPTVSYPAGYQANFETAFNRAYETVSLGGTSPEDAAAAFIAEVNAAFGAQ</sequence>
<dbReference type="InterPro" id="IPR006059">
    <property type="entry name" value="SBP"/>
</dbReference>
<evidence type="ECO:0000313" key="3">
    <source>
        <dbReference type="Proteomes" id="UP000321181"/>
    </source>
</evidence>
<feature type="chain" id="PRO_5021730768" evidence="1">
    <location>
        <begin position="28"/>
        <end position="458"/>
    </location>
</feature>
<dbReference type="Gene3D" id="3.40.190.10">
    <property type="entry name" value="Periplasmic binding protein-like II"/>
    <property type="match status" value="2"/>
</dbReference>
<dbReference type="InterPro" id="IPR050490">
    <property type="entry name" value="Bact_solute-bd_prot1"/>
</dbReference>
<reference evidence="2 3" key="1">
    <citation type="submission" date="2019-07" db="EMBL/GenBank/DDBJ databases">
        <title>Whole genome shotgun sequence of Cellulomonas aerilata NBRC 106308.</title>
        <authorList>
            <person name="Hosoyama A."/>
            <person name="Uohara A."/>
            <person name="Ohji S."/>
            <person name="Ichikawa N."/>
        </authorList>
    </citation>
    <scope>NUCLEOTIDE SEQUENCE [LARGE SCALE GENOMIC DNA]</scope>
    <source>
        <strain evidence="2 3">NBRC 106308</strain>
    </source>
</reference>
<dbReference type="RefSeq" id="WP_186816385.1">
    <property type="nucleotide sequence ID" value="NZ_BAAARM010000001.1"/>
</dbReference>
<dbReference type="AlphaFoldDB" id="A0A512D8J4"/>